<protein>
    <submittedName>
        <fullName evidence="2">CRISPR-associated protein</fullName>
    </submittedName>
</protein>
<feature type="domain" description="Csm6 6H" evidence="1">
    <location>
        <begin position="207"/>
        <end position="296"/>
    </location>
</feature>
<organism evidence="2 3">
    <name type="scientific">Calidithermus roseus</name>
    <dbReference type="NCBI Taxonomy" id="1644118"/>
    <lineage>
        <taxon>Bacteria</taxon>
        <taxon>Thermotogati</taxon>
        <taxon>Deinococcota</taxon>
        <taxon>Deinococci</taxon>
        <taxon>Thermales</taxon>
        <taxon>Thermaceae</taxon>
        <taxon>Calidithermus</taxon>
    </lineage>
</organism>
<accession>A0A399F493</accession>
<dbReference type="EMBL" id="QWLA01000003">
    <property type="protein sequence ID" value="RIH89441.1"/>
    <property type="molecule type" value="Genomic_DNA"/>
</dbReference>
<name>A0A399F493_9DEIN</name>
<dbReference type="RefSeq" id="WP_119275699.1">
    <property type="nucleotide sequence ID" value="NZ_QWLA01000003.1"/>
</dbReference>
<dbReference type="Pfam" id="PF22205">
    <property type="entry name" value="Csm6_6H"/>
    <property type="match status" value="1"/>
</dbReference>
<dbReference type="InterPro" id="IPR054008">
    <property type="entry name" value="Csm6_6H"/>
</dbReference>
<keyword evidence="3" id="KW-1185">Reference proteome</keyword>
<evidence type="ECO:0000313" key="2">
    <source>
        <dbReference type="EMBL" id="RIH89441.1"/>
    </source>
</evidence>
<dbReference type="OrthoDB" id="30230at2"/>
<dbReference type="InterPro" id="IPR014082">
    <property type="entry name" value="CRISPR-assoc_prot_Cas02710"/>
</dbReference>
<gene>
    <name evidence="2" type="ORF">Mrose_00341</name>
</gene>
<dbReference type="Proteomes" id="UP000265341">
    <property type="component" value="Unassembled WGS sequence"/>
</dbReference>
<evidence type="ECO:0000259" key="1">
    <source>
        <dbReference type="Pfam" id="PF22205"/>
    </source>
</evidence>
<dbReference type="NCBIfam" id="TIGR02710">
    <property type="entry name" value="TIGR02710 family CRISPR-associated CARF protein"/>
    <property type="match status" value="1"/>
</dbReference>
<sequence>MKNETEALKDQIKQAWDELKAQQQKVSKTQEPGSAEAQQFYAERIWPLLLELWRQEPQIYPLRETFDVSIHTLGTSPEATTLAALGLGASELYVLHTPESKSYLAQLQQDLGRSIYPIEIDKSDVTQLYQAVGEQVRKHPDKKIALDLTSGTKAMSAGMAAAGYFLQRVYPSLRVAYVDSDKYDATLRKPVAGTEKLILLPNPHEVLGDLDEHLAQEFYRAREFGKAADRYQALRRKTGQGKFEVYAALCEMYQRWYALDFEGASSNAQRLFNFLTQDAYRNHPLARHAQRLKEQKEGLEAIVALLKSQGFAEPKGVLWLTTTLLQLGEERRERQPVSAALYYYRSLELVLQHRLAVRGRSDDDPNLSPEEQAYLRQALSDWLGKPLEQIRPVQKLGLLESIALLRHLGDPALGQFAEADLRGYQGMLQSRNKSLLIHGLEVSKKGDVEKLQQFARKLYQTMREEAKLALSVEPVELM</sequence>
<dbReference type="Pfam" id="PF09670">
    <property type="entry name" value="Cas_Cas02710"/>
    <property type="match status" value="1"/>
</dbReference>
<dbReference type="Gene3D" id="3.40.50.10770">
    <property type="entry name" value="Hypothetical protein VC1899 like domain (Restriction endonuclease-like)"/>
    <property type="match status" value="1"/>
</dbReference>
<evidence type="ECO:0000313" key="3">
    <source>
        <dbReference type="Proteomes" id="UP000265341"/>
    </source>
</evidence>
<reference evidence="2 3" key="1">
    <citation type="submission" date="2018-08" db="EMBL/GenBank/DDBJ databases">
        <title>Meiothermus roseus NBRC 110900 genome sequencing project.</title>
        <authorList>
            <person name="Da Costa M.S."/>
            <person name="Albuquerque L."/>
            <person name="Raposo P."/>
            <person name="Froufe H.J.C."/>
            <person name="Barroso C.S."/>
            <person name="Egas C."/>
        </authorList>
    </citation>
    <scope>NUCLEOTIDE SEQUENCE [LARGE SCALE GENOMIC DNA]</scope>
    <source>
        <strain evidence="2 3">NBRC 110900</strain>
    </source>
</reference>
<comment type="caution">
    <text evidence="2">The sequence shown here is derived from an EMBL/GenBank/DDBJ whole genome shotgun (WGS) entry which is preliminary data.</text>
</comment>
<proteinExistence type="predicted"/>
<dbReference type="AlphaFoldDB" id="A0A399F493"/>